<dbReference type="InParanoid" id="F4R2Z5"/>
<proteinExistence type="predicted"/>
<dbReference type="GO" id="GO:0032958">
    <property type="term" value="P:inositol phosphate biosynthetic process"/>
    <property type="evidence" value="ECO:0007669"/>
    <property type="project" value="TreeGrafter"/>
</dbReference>
<dbReference type="GeneID" id="18925506"/>
<dbReference type="RefSeq" id="XP_007403840.1">
    <property type="nucleotide sequence ID" value="XM_007403778.1"/>
</dbReference>
<evidence type="ECO:0000256" key="1">
    <source>
        <dbReference type="ARBA" id="ARBA00001774"/>
    </source>
</evidence>
<dbReference type="InterPro" id="IPR043001">
    <property type="entry name" value="IP5_2-K_N_lobe"/>
</dbReference>
<dbReference type="PANTHER" id="PTHR14456">
    <property type="entry name" value="INOSITOL POLYPHOSPHATE KINASE 1"/>
    <property type="match status" value="1"/>
</dbReference>
<keyword evidence="7 8" id="KW-0067">ATP-binding</keyword>
<comment type="catalytic activity">
    <reaction evidence="1 8">
        <text>1D-myo-inositol 1,3,4,5,6-pentakisphosphate + ATP = 1D-myo-inositol hexakisphosphate + ADP + H(+)</text>
        <dbReference type="Rhea" id="RHEA:20313"/>
        <dbReference type="ChEBI" id="CHEBI:15378"/>
        <dbReference type="ChEBI" id="CHEBI:30616"/>
        <dbReference type="ChEBI" id="CHEBI:57733"/>
        <dbReference type="ChEBI" id="CHEBI:58130"/>
        <dbReference type="ChEBI" id="CHEBI:456216"/>
        <dbReference type="EC" id="2.7.1.158"/>
    </reaction>
</comment>
<reference evidence="11" key="1">
    <citation type="journal article" date="2011" name="Proc. Natl. Acad. Sci. U.S.A.">
        <title>Obligate biotrophy features unraveled by the genomic analysis of rust fungi.</title>
        <authorList>
            <person name="Duplessis S."/>
            <person name="Cuomo C.A."/>
            <person name="Lin Y.-C."/>
            <person name="Aerts A."/>
            <person name="Tisserant E."/>
            <person name="Veneault-Fourrey C."/>
            <person name="Joly D.L."/>
            <person name="Hacquard S."/>
            <person name="Amselem J."/>
            <person name="Cantarel B.L."/>
            <person name="Chiu R."/>
            <person name="Coutinho P.M."/>
            <person name="Feau N."/>
            <person name="Field M."/>
            <person name="Frey P."/>
            <person name="Gelhaye E."/>
            <person name="Goldberg J."/>
            <person name="Grabherr M.G."/>
            <person name="Kodira C.D."/>
            <person name="Kohler A."/>
            <person name="Kuees U."/>
            <person name="Lindquist E.A."/>
            <person name="Lucas S.M."/>
            <person name="Mago R."/>
            <person name="Mauceli E."/>
            <person name="Morin E."/>
            <person name="Murat C."/>
            <person name="Pangilinan J.L."/>
            <person name="Park R."/>
            <person name="Pearson M."/>
            <person name="Quesneville H."/>
            <person name="Rouhier N."/>
            <person name="Sakthikumar S."/>
            <person name="Salamov A.A."/>
            <person name="Schmutz J."/>
            <person name="Selles B."/>
            <person name="Shapiro H."/>
            <person name="Tanguay P."/>
            <person name="Tuskan G.A."/>
            <person name="Henrissat B."/>
            <person name="Van de Peer Y."/>
            <person name="Rouze P."/>
            <person name="Ellis J.G."/>
            <person name="Dodds P.N."/>
            <person name="Schein J.E."/>
            <person name="Zhong S."/>
            <person name="Hamelin R.C."/>
            <person name="Grigoriev I.V."/>
            <person name="Szabo L.J."/>
            <person name="Martin F."/>
        </authorList>
    </citation>
    <scope>NUCLEOTIDE SEQUENCE [LARGE SCALE GENOMIC DNA]</scope>
    <source>
        <strain evidence="11">98AG31 / pathotype 3-4-7</strain>
    </source>
</reference>
<dbReference type="AlphaFoldDB" id="F4R2Z5"/>
<dbReference type="KEGG" id="mlr:MELLADRAFT_114988"/>
<dbReference type="STRING" id="747676.F4R2Z5"/>
<evidence type="ECO:0000313" key="11">
    <source>
        <dbReference type="Proteomes" id="UP000001072"/>
    </source>
</evidence>
<dbReference type="VEuPathDB" id="FungiDB:MELLADRAFT_114988"/>
<sequence length="506" mass="56354">MMNVTRNLSTHSDKQNATSIQLPLADVVRSSDPSDWRYIAEGAANLVVVHQPGLQRSHTSGDATGLECKALRLRKRAVVDDRNEHHKESQGSIAPEDPTLAEPVAMTRDADAKLKAAQNENLAFVGFQERVVAQLFKSQDVLQFTLVQLDASWLQALNSAIHSSRPGAQHTRSEIDKTCPFGFVMEDLAGGLTESGGIVEMAFEIKPKWTFLPQSIESLKPDHRDIKSKYCRTCIYRTVRATATSMEEELNPYYTSKTRFCPLMLFGSSDLKTVRNSVGRLYCEWISAATPDSLVQPTSSDDPRPSQLHNNFRVFRNGLVVKPGEIQLEENTLDLLATGIHQSTGLKRLDELQRRLDPIDLDGIAGLLASEPHGADLDRPIELTEFEALLPLITSQTSATEYNASFEKLTTRQKAVLYMVSMTLKDCSVFIRIVKTLEQGGQEEELSSSPPAQPSRKVEIKMIDLDLKPLSRLKKYVTRDAEVLSHFKQLLQSTACPIPCVELPQP</sequence>
<evidence type="ECO:0000256" key="3">
    <source>
        <dbReference type="ARBA" id="ARBA00014846"/>
    </source>
</evidence>
<dbReference type="Proteomes" id="UP000001072">
    <property type="component" value="Unassembled WGS sequence"/>
</dbReference>
<keyword evidence="11" id="KW-1185">Reference proteome</keyword>
<feature type="region of interest" description="Disordered" evidence="9">
    <location>
        <begin position="79"/>
        <end position="99"/>
    </location>
</feature>
<feature type="compositionally biased region" description="Basic and acidic residues" evidence="9">
    <location>
        <begin position="79"/>
        <end position="89"/>
    </location>
</feature>
<dbReference type="Pfam" id="PF06090">
    <property type="entry name" value="Ins_P5_2-kin"/>
    <property type="match status" value="1"/>
</dbReference>
<comment type="domain">
    <text evidence="8">The EXKPK motif is conserved in inositol-pentakisphosphate 2-kinases of both family 1 and 2.</text>
</comment>
<evidence type="ECO:0000256" key="6">
    <source>
        <dbReference type="ARBA" id="ARBA00022777"/>
    </source>
</evidence>
<gene>
    <name evidence="10" type="ORF">MELLADRAFT_114988</name>
</gene>
<evidence type="ECO:0000256" key="4">
    <source>
        <dbReference type="ARBA" id="ARBA00022679"/>
    </source>
</evidence>
<evidence type="ECO:0000256" key="8">
    <source>
        <dbReference type="RuleBase" id="RU364126"/>
    </source>
</evidence>
<accession>F4R2Z5</accession>
<comment type="function">
    <text evidence="8">Phosphorylates Ins(1,3,4,5,6)P5 at position 2 to form Ins(1,2,3,4,5,6)P6 (InsP6 or phytate).</text>
</comment>
<dbReference type="HOGENOM" id="CLU_033188_1_0_1"/>
<evidence type="ECO:0000256" key="5">
    <source>
        <dbReference type="ARBA" id="ARBA00022741"/>
    </source>
</evidence>
<dbReference type="InterPro" id="IPR009286">
    <property type="entry name" value="Ins_P5_2-kin"/>
</dbReference>
<dbReference type="GO" id="GO:0005634">
    <property type="term" value="C:nucleus"/>
    <property type="evidence" value="ECO:0007669"/>
    <property type="project" value="TreeGrafter"/>
</dbReference>
<dbReference type="Gene3D" id="3.30.200.110">
    <property type="entry name" value="Inositol-pentakisphosphate 2-kinase, N-lobe"/>
    <property type="match status" value="1"/>
</dbReference>
<keyword evidence="4 8" id="KW-0808">Transferase</keyword>
<name>F4R2Z5_MELLP</name>
<dbReference type="EMBL" id="GL883090">
    <property type="protein sequence ID" value="EGG12902.1"/>
    <property type="molecule type" value="Genomic_DNA"/>
</dbReference>
<keyword evidence="6 8" id="KW-0418">Kinase</keyword>
<dbReference type="eggNOG" id="KOG4749">
    <property type="taxonomic scope" value="Eukaryota"/>
</dbReference>
<evidence type="ECO:0000313" key="10">
    <source>
        <dbReference type="EMBL" id="EGG12902.1"/>
    </source>
</evidence>
<dbReference type="EC" id="2.7.1.158" evidence="2 8"/>
<evidence type="ECO:0000256" key="7">
    <source>
        <dbReference type="ARBA" id="ARBA00022840"/>
    </source>
</evidence>
<dbReference type="OrthoDB" id="272370at2759"/>
<dbReference type="PANTHER" id="PTHR14456:SF2">
    <property type="entry name" value="INOSITOL-PENTAKISPHOSPHATE 2-KINASE"/>
    <property type="match status" value="1"/>
</dbReference>
<evidence type="ECO:0000256" key="2">
    <source>
        <dbReference type="ARBA" id="ARBA00012023"/>
    </source>
</evidence>
<dbReference type="GO" id="GO:0005524">
    <property type="term" value="F:ATP binding"/>
    <property type="evidence" value="ECO:0007669"/>
    <property type="project" value="UniProtKB-KW"/>
</dbReference>
<protein>
    <recommendedName>
        <fullName evidence="3 8">Inositol-pentakisphosphate 2-kinase</fullName>
        <ecNumber evidence="2 8">2.7.1.158</ecNumber>
    </recommendedName>
</protein>
<evidence type="ECO:0000256" key="9">
    <source>
        <dbReference type="SAM" id="MobiDB-lite"/>
    </source>
</evidence>
<dbReference type="GO" id="GO:0035299">
    <property type="term" value="F:inositol-1,3,4,5,6-pentakisphosphate 2-kinase activity"/>
    <property type="evidence" value="ECO:0007669"/>
    <property type="project" value="UniProtKB-EC"/>
</dbReference>
<keyword evidence="5 8" id="KW-0547">Nucleotide-binding</keyword>
<organism evidence="11">
    <name type="scientific">Melampsora larici-populina (strain 98AG31 / pathotype 3-4-7)</name>
    <name type="common">Poplar leaf rust fungus</name>
    <dbReference type="NCBI Taxonomy" id="747676"/>
    <lineage>
        <taxon>Eukaryota</taxon>
        <taxon>Fungi</taxon>
        <taxon>Dikarya</taxon>
        <taxon>Basidiomycota</taxon>
        <taxon>Pucciniomycotina</taxon>
        <taxon>Pucciniomycetes</taxon>
        <taxon>Pucciniales</taxon>
        <taxon>Melampsoraceae</taxon>
        <taxon>Melampsora</taxon>
    </lineage>
</organism>